<dbReference type="AlphaFoldDB" id="A0AAV4QDS1"/>
<evidence type="ECO:0000313" key="2">
    <source>
        <dbReference type="EMBL" id="GIY06432.1"/>
    </source>
</evidence>
<comment type="caution">
    <text evidence="2">The sequence shown here is derived from an EMBL/GenBank/DDBJ whole genome shotgun (WGS) entry which is preliminary data.</text>
</comment>
<keyword evidence="3" id="KW-1185">Reference proteome</keyword>
<evidence type="ECO:0000313" key="3">
    <source>
        <dbReference type="Proteomes" id="UP001054945"/>
    </source>
</evidence>
<accession>A0AAV4QDS1</accession>
<gene>
    <name evidence="2" type="ORF">CEXT_736311</name>
</gene>
<evidence type="ECO:0000256" key="1">
    <source>
        <dbReference type="SAM" id="MobiDB-lite"/>
    </source>
</evidence>
<organism evidence="2 3">
    <name type="scientific">Caerostris extrusa</name>
    <name type="common">Bark spider</name>
    <name type="synonym">Caerostris bankana</name>
    <dbReference type="NCBI Taxonomy" id="172846"/>
    <lineage>
        <taxon>Eukaryota</taxon>
        <taxon>Metazoa</taxon>
        <taxon>Ecdysozoa</taxon>
        <taxon>Arthropoda</taxon>
        <taxon>Chelicerata</taxon>
        <taxon>Arachnida</taxon>
        <taxon>Araneae</taxon>
        <taxon>Araneomorphae</taxon>
        <taxon>Entelegynae</taxon>
        <taxon>Araneoidea</taxon>
        <taxon>Araneidae</taxon>
        <taxon>Caerostris</taxon>
    </lineage>
</organism>
<reference evidence="2 3" key="1">
    <citation type="submission" date="2021-06" db="EMBL/GenBank/DDBJ databases">
        <title>Caerostris extrusa draft genome.</title>
        <authorList>
            <person name="Kono N."/>
            <person name="Arakawa K."/>
        </authorList>
    </citation>
    <scope>NUCLEOTIDE SEQUENCE [LARGE SCALE GENOMIC DNA]</scope>
</reference>
<name>A0AAV4QDS1_CAEEX</name>
<feature type="region of interest" description="Disordered" evidence="1">
    <location>
        <begin position="69"/>
        <end position="101"/>
    </location>
</feature>
<proteinExistence type="predicted"/>
<dbReference type="Proteomes" id="UP001054945">
    <property type="component" value="Unassembled WGS sequence"/>
</dbReference>
<sequence length="101" mass="11156">MNDSRGVIAKEITEQSERFALGGGRYNYRLDALQDEREGVALFTRSDLGQGEGHRQGQGVRRLHLLQPHGSGLRHSGAHQGDRREGPGYQAVPSLQTLPPR</sequence>
<protein>
    <submittedName>
        <fullName evidence="2">Uncharacterized protein</fullName>
    </submittedName>
</protein>
<dbReference type="EMBL" id="BPLR01005958">
    <property type="protein sequence ID" value="GIY06432.1"/>
    <property type="molecule type" value="Genomic_DNA"/>
</dbReference>